<dbReference type="GO" id="GO:0005525">
    <property type="term" value="F:GTP binding"/>
    <property type="evidence" value="ECO:0007669"/>
    <property type="project" value="UniProtKB-UniRule"/>
</dbReference>
<comment type="caution">
    <text evidence="12">The sequence shown here is derived from an EMBL/GenBank/DDBJ whole genome shotgun (WGS) entry which is preliminary data.</text>
</comment>
<feature type="domain" description="OBG-type G" evidence="10">
    <location>
        <begin position="162"/>
        <end position="328"/>
    </location>
</feature>
<dbReference type="InterPro" id="IPR006169">
    <property type="entry name" value="GTP1_OBG_dom"/>
</dbReference>
<dbReference type="PRINTS" id="PR00326">
    <property type="entry name" value="GTP1OBG"/>
</dbReference>
<dbReference type="GO" id="GO:0003924">
    <property type="term" value="F:GTPase activity"/>
    <property type="evidence" value="ECO:0007669"/>
    <property type="project" value="UniProtKB-UniRule"/>
</dbReference>
<dbReference type="AlphaFoldDB" id="C8PMW9"/>
<dbReference type="InterPro" id="IPR027417">
    <property type="entry name" value="P-loop_NTPase"/>
</dbReference>
<dbReference type="InterPro" id="IPR014100">
    <property type="entry name" value="GTP-bd_Obg/CgtA"/>
</dbReference>
<evidence type="ECO:0000256" key="6">
    <source>
        <dbReference type="ARBA" id="ARBA00022842"/>
    </source>
</evidence>
<dbReference type="InterPro" id="IPR006073">
    <property type="entry name" value="GTP-bd"/>
</dbReference>
<evidence type="ECO:0000256" key="1">
    <source>
        <dbReference type="ARBA" id="ARBA00007699"/>
    </source>
</evidence>
<keyword evidence="2 8" id="KW-0963">Cytoplasm</keyword>
<dbReference type="SUPFAM" id="SSF82051">
    <property type="entry name" value="Obg GTP-binding protein N-terminal domain"/>
    <property type="match status" value="1"/>
</dbReference>
<dbReference type="GO" id="GO:0000287">
    <property type="term" value="F:magnesium ion binding"/>
    <property type="evidence" value="ECO:0007669"/>
    <property type="project" value="InterPro"/>
</dbReference>
<dbReference type="InterPro" id="IPR036726">
    <property type="entry name" value="GTP1_OBG_dom_sf"/>
</dbReference>
<dbReference type="InterPro" id="IPR045086">
    <property type="entry name" value="OBG_GTPase"/>
</dbReference>
<gene>
    <name evidence="8" type="primary">obg</name>
    <name evidence="12" type="synonym">cgtA</name>
    <name evidence="12" type="ORF">TREVI0001_1471</name>
</gene>
<keyword evidence="3 8" id="KW-0479">Metal-binding</keyword>
<dbReference type="CDD" id="cd01898">
    <property type="entry name" value="Obg"/>
    <property type="match status" value="1"/>
</dbReference>
<feature type="binding site" evidence="8">
    <location>
        <begin position="215"/>
        <end position="218"/>
    </location>
    <ligand>
        <name>GTP</name>
        <dbReference type="ChEBI" id="CHEBI:37565"/>
    </ligand>
</feature>
<evidence type="ECO:0000256" key="8">
    <source>
        <dbReference type="HAMAP-Rule" id="MF_01454"/>
    </source>
</evidence>
<dbReference type="eggNOG" id="COG0536">
    <property type="taxonomic scope" value="Bacteria"/>
</dbReference>
<protein>
    <recommendedName>
        <fullName evidence="8">GTPase Obg</fullName>
        <ecNumber evidence="8">3.6.5.-</ecNumber>
    </recommendedName>
    <alternativeName>
        <fullName evidence="8">GTP-binding protein Obg</fullName>
    </alternativeName>
</protein>
<dbReference type="NCBIfam" id="NF008956">
    <property type="entry name" value="PRK12299.1"/>
    <property type="match status" value="1"/>
</dbReference>
<dbReference type="Pfam" id="PF01018">
    <property type="entry name" value="GTP1_OBG"/>
    <property type="match status" value="1"/>
</dbReference>
<keyword evidence="5 8" id="KW-0378">Hydrolase</keyword>
<feature type="binding site" evidence="8">
    <location>
        <begin position="282"/>
        <end position="285"/>
    </location>
    <ligand>
        <name>GTP</name>
        <dbReference type="ChEBI" id="CHEBI:37565"/>
    </ligand>
</feature>
<comment type="similarity">
    <text evidence="1 8">Belongs to the TRAFAC class OBG-HflX-like GTPase superfamily. OBG GTPase family.</text>
</comment>
<organism evidence="12 13">
    <name type="scientific">Treponema vincentii ATCC 35580</name>
    <dbReference type="NCBI Taxonomy" id="596324"/>
    <lineage>
        <taxon>Bacteria</taxon>
        <taxon>Pseudomonadati</taxon>
        <taxon>Spirochaetota</taxon>
        <taxon>Spirochaetia</taxon>
        <taxon>Spirochaetales</taxon>
        <taxon>Treponemataceae</taxon>
        <taxon>Treponema</taxon>
    </lineage>
</organism>
<dbReference type="Gene3D" id="2.70.210.12">
    <property type="entry name" value="GTP1/OBG domain"/>
    <property type="match status" value="1"/>
</dbReference>
<dbReference type="FunFam" id="2.70.210.12:FF:000001">
    <property type="entry name" value="GTPase Obg"/>
    <property type="match status" value="1"/>
</dbReference>
<dbReference type="InterPro" id="IPR031167">
    <property type="entry name" value="G_OBG"/>
</dbReference>
<feature type="binding site" evidence="8">
    <location>
        <position position="195"/>
    </location>
    <ligand>
        <name>Mg(2+)</name>
        <dbReference type="ChEBI" id="CHEBI:18420"/>
    </ligand>
</feature>
<feature type="compositionally biased region" description="Polar residues" evidence="9">
    <location>
        <begin position="410"/>
        <end position="426"/>
    </location>
</feature>
<dbReference type="Proteomes" id="UP000004509">
    <property type="component" value="Unassembled WGS sequence"/>
</dbReference>
<dbReference type="NCBIfam" id="TIGR02729">
    <property type="entry name" value="Obg_CgtA"/>
    <property type="match status" value="1"/>
</dbReference>
<dbReference type="HAMAP" id="MF_01454">
    <property type="entry name" value="GTPase_Obg"/>
    <property type="match status" value="1"/>
</dbReference>
<dbReference type="SUPFAM" id="SSF52540">
    <property type="entry name" value="P-loop containing nucleoside triphosphate hydrolases"/>
    <property type="match status" value="1"/>
</dbReference>
<dbReference type="PANTHER" id="PTHR11702:SF31">
    <property type="entry name" value="MITOCHONDRIAL RIBOSOME-ASSOCIATED GTPASE 2"/>
    <property type="match status" value="1"/>
</dbReference>
<keyword evidence="4 8" id="KW-0547">Nucleotide-binding</keyword>
<comment type="subunit">
    <text evidence="8">Monomer.</text>
</comment>
<comment type="cofactor">
    <cofactor evidence="8">
        <name>Mg(2+)</name>
        <dbReference type="ChEBI" id="CHEBI:18420"/>
    </cofactor>
</comment>
<dbReference type="OrthoDB" id="9807318at2"/>
<evidence type="ECO:0000313" key="13">
    <source>
        <dbReference type="Proteomes" id="UP000004509"/>
    </source>
</evidence>
<proteinExistence type="inferred from homology"/>
<reference evidence="12 13" key="1">
    <citation type="submission" date="2009-07" db="EMBL/GenBank/DDBJ databases">
        <authorList>
            <person name="Madupu R."/>
            <person name="Sebastian Y."/>
            <person name="Durkin A.S."/>
            <person name="Torralba M."/>
            <person name="Methe B."/>
            <person name="Sutton G.G."/>
            <person name="Strausberg R.L."/>
            <person name="Nelson K.E."/>
        </authorList>
    </citation>
    <scope>NUCLEOTIDE SEQUENCE [LARGE SCALE GENOMIC DNA]</scope>
    <source>
        <strain evidence="12 13">ATCC 35580</strain>
    </source>
</reference>
<dbReference type="GO" id="GO:0042254">
    <property type="term" value="P:ribosome biogenesis"/>
    <property type="evidence" value="ECO:0007669"/>
    <property type="project" value="UniProtKB-UniRule"/>
</dbReference>
<feature type="region of interest" description="Disordered" evidence="9">
    <location>
        <begin position="396"/>
        <end position="434"/>
    </location>
</feature>
<dbReference type="EMBL" id="ACYH01000012">
    <property type="protein sequence ID" value="EEV21112.1"/>
    <property type="molecule type" value="Genomic_DNA"/>
</dbReference>
<dbReference type="PROSITE" id="PS00905">
    <property type="entry name" value="GTP1_OBG"/>
    <property type="match status" value="1"/>
</dbReference>
<evidence type="ECO:0000256" key="5">
    <source>
        <dbReference type="ARBA" id="ARBA00022801"/>
    </source>
</evidence>
<comment type="subcellular location">
    <subcellularLocation>
        <location evidence="8">Cytoplasm</location>
    </subcellularLocation>
</comment>
<dbReference type="PROSITE" id="PS51883">
    <property type="entry name" value="OBG"/>
    <property type="match status" value="1"/>
</dbReference>
<dbReference type="Gene3D" id="3.40.50.300">
    <property type="entry name" value="P-loop containing nucleotide triphosphate hydrolases"/>
    <property type="match status" value="1"/>
</dbReference>
<keyword evidence="7 8" id="KW-0342">GTP-binding</keyword>
<dbReference type="PROSITE" id="PS51710">
    <property type="entry name" value="G_OBG"/>
    <property type="match status" value="1"/>
</dbReference>
<evidence type="ECO:0000256" key="4">
    <source>
        <dbReference type="ARBA" id="ARBA00022741"/>
    </source>
</evidence>
<keyword evidence="6 8" id="KW-0460">Magnesium</keyword>
<dbReference type="STRING" id="596324.TREVI0001_1471"/>
<comment type="function">
    <text evidence="8">An essential GTPase which binds GTP, GDP and possibly (p)ppGpp with moderate affinity, with high nucleotide exchange rates and a fairly low GTP hydrolysis rate. Plays a role in control of the cell cycle, stress response, ribosome biogenesis and in those bacteria that undergo differentiation, in morphogenesis control.</text>
</comment>
<evidence type="ECO:0000256" key="7">
    <source>
        <dbReference type="ARBA" id="ARBA00023134"/>
    </source>
</evidence>
<evidence type="ECO:0000259" key="11">
    <source>
        <dbReference type="PROSITE" id="PS51883"/>
    </source>
</evidence>
<evidence type="ECO:0000256" key="9">
    <source>
        <dbReference type="SAM" id="MobiDB-lite"/>
    </source>
</evidence>
<accession>C8PMW9</accession>
<feature type="domain" description="Obg" evidence="11">
    <location>
        <begin position="2"/>
        <end position="161"/>
    </location>
</feature>
<evidence type="ECO:0000313" key="12">
    <source>
        <dbReference type="EMBL" id="EEV21112.1"/>
    </source>
</evidence>
<dbReference type="EC" id="3.6.5.-" evidence="8"/>
<sequence>MIQFADEALIEVSSGKGGNGCIAFRREKYVPKGGPAGGDGGRGGNVLFEIKRNMRTLVHLRHKRVFRAKNGLDGQGSKRFGAKGADCIIPLPPGCIIKDADTGELIYDFGDRTDGLIPFLTGGNGGWGNCHFKTSTNQAPRTALPGQEGQTRRLKIELNIIADIGLVGFPNAGKSSLLDYFTNARPKIAPYPFTTKIPNLGVLRIDDEQDIIIADIPGILEGASEGIGLGIRFLKHISRTAGLAFLIDLSDDNYLTAYDTLCGELAAYSDELAAKKRVIIATKLDLEGTKERLKTLRKKLSDVPVLGISVFNRWGLDEVRDAFVALVEELAASDAGKNAETSAESISGGSSLSAALGSSALGNAASGDDFIAEGLADGMAASGMFDFENAAEREPFDKTGNTAGGFNGSGELSGSFSGAGATQKTGAQPAADNGFMHADLEDPVYVQQEGFGATVSLSRKRKGKK</sequence>
<dbReference type="PANTHER" id="PTHR11702">
    <property type="entry name" value="DEVELOPMENTALLY REGULATED GTP-BINDING PROTEIN-RELATED"/>
    <property type="match status" value="1"/>
</dbReference>
<feature type="binding site" evidence="8">
    <location>
        <begin position="168"/>
        <end position="175"/>
    </location>
    <ligand>
        <name>GTP</name>
        <dbReference type="ChEBI" id="CHEBI:37565"/>
    </ligand>
</feature>
<dbReference type="GO" id="GO:0005737">
    <property type="term" value="C:cytoplasm"/>
    <property type="evidence" value="ECO:0007669"/>
    <property type="project" value="UniProtKB-SubCell"/>
</dbReference>
<dbReference type="Pfam" id="PF01926">
    <property type="entry name" value="MMR_HSR1"/>
    <property type="match status" value="1"/>
</dbReference>
<feature type="binding site" evidence="8">
    <location>
        <begin position="309"/>
        <end position="311"/>
    </location>
    <ligand>
        <name>GTP</name>
        <dbReference type="ChEBI" id="CHEBI:37565"/>
    </ligand>
</feature>
<dbReference type="GO" id="GO:0043022">
    <property type="term" value="F:ribosome binding"/>
    <property type="evidence" value="ECO:0007669"/>
    <property type="project" value="UniProtKB-ARBA"/>
</dbReference>
<feature type="binding site" evidence="8">
    <location>
        <position position="175"/>
    </location>
    <ligand>
        <name>Mg(2+)</name>
        <dbReference type="ChEBI" id="CHEBI:18420"/>
    </ligand>
</feature>
<dbReference type="InterPro" id="IPR006074">
    <property type="entry name" value="GTP1-OBG_CS"/>
</dbReference>
<evidence type="ECO:0000259" key="10">
    <source>
        <dbReference type="PROSITE" id="PS51710"/>
    </source>
</evidence>
<evidence type="ECO:0000256" key="2">
    <source>
        <dbReference type="ARBA" id="ARBA00022490"/>
    </source>
</evidence>
<feature type="binding site" evidence="8">
    <location>
        <begin position="193"/>
        <end position="197"/>
    </location>
    <ligand>
        <name>GTP</name>
        <dbReference type="ChEBI" id="CHEBI:37565"/>
    </ligand>
</feature>
<evidence type="ECO:0000256" key="3">
    <source>
        <dbReference type="ARBA" id="ARBA00022723"/>
    </source>
</evidence>
<dbReference type="NCBIfam" id="NF008955">
    <property type="entry name" value="PRK12297.1"/>
    <property type="match status" value="1"/>
</dbReference>
<name>C8PMW9_9SPIR</name>